<feature type="domain" description="Glycosyltransferase subfamily 4-like N-terminal" evidence="2">
    <location>
        <begin position="13"/>
        <end position="183"/>
    </location>
</feature>
<dbReference type="CDD" id="cd03794">
    <property type="entry name" value="GT4_WbuB-like"/>
    <property type="match status" value="1"/>
</dbReference>
<comment type="caution">
    <text evidence="3">The sequence shown here is derived from an EMBL/GenBank/DDBJ whole genome shotgun (WGS) entry which is preliminary data.</text>
</comment>
<dbReference type="InterPro" id="IPR001296">
    <property type="entry name" value="Glyco_trans_1"/>
</dbReference>
<dbReference type="InterPro" id="IPR050194">
    <property type="entry name" value="Glycosyltransferase_grp1"/>
</dbReference>
<dbReference type="PANTHER" id="PTHR45947">
    <property type="entry name" value="SULFOQUINOVOSYL TRANSFERASE SQD2"/>
    <property type="match status" value="1"/>
</dbReference>
<sequence length="399" mass="43449">MKILYSHRLQSHDGQGVHLESLVAALRSAGHEVLVVGPPGYAEAGLGTESQVIARVRRLLPGFAAELAELAYTIPGYRRLRRAAREFSPDVLYERANLFYLAGALLAGRLGLPFLLEVNSPLAQERTAFGNLRLRRLAGWAERFVWRRADRVLPVTEVLAGIVAAAGVERERIVVVPNGINLASFPPAPPAQAERTTIVLGFIGFVREWHGLDAVLRAMAERQMGPRIVLQVAGEGPARLGLERIAAELGISEHVHFTGLISREAVPKLLAGFDIALQPAAVAYASPLKVFEYMAAGRAIVAPDQPNIREVLTHERTALLFTPGDAAALWAAVMRLASNPELRDRLGASARMEAISRDFTWAGNARRVAEIAEQVRCRVTSNVQQANSAGRHPLERPPT</sequence>
<dbReference type="SUPFAM" id="SSF53756">
    <property type="entry name" value="UDP-Glycosyltransferase/glycogen phosphorylase"/>
    <property type="match status" value="1"/>
</dbReference>
<name>A0A917P182_9PROT</name>
<dbReference type="AlphaFoldDB" id="A0A917P182"/>
<gene>
    <name evidence="3" type="ORF">GCM10011320_59650</name>
</gene>
<organism evidence="3 4">
    <name type="scientific">Neoroseomonas lacus</name>
    <dbReference type="NCBI Taxonomy" id="287609"/>
    <lineage>
        <taxon>Bacteria</taxon>
        <taxon>Pseudomonadati</taxon>
        <taxon>Pseudomonadota</taxon>
        <taxon>Alphaproteobacteria</taxon>
        <taxon>Acetobacterales</taxon>
        <taxon>Acetobacteraceae</taxon>
        <taxon>Neoroseomonas</taxon>
    </lineage>
</organism>
<evidence type="ECO:0000259" key="1">
    <source>
        <dbReference type="Pfam" id="PF00534"/>
    </source>
</evidence>
<accession>A0A917P182</accession>
<dbReference type="RefSeq" id="WP_188973784.1">
    <property type="nucleotide sequence ID" value="NZ_BMKW01000032.1"/>
</dbReference>
<feature type="domain" description="Glycosyl transferase family 1" evidence="1">
    <location>
        <begin position="196"/>
        <end position="351"/>
    </location>
</feature>
<dbReference type="Pfam" id="PF00534">
    <property type="entry name" value="Glycos_transf_1"/>
    <property type="match status" value="1"/>
</dbReference>
<dbReference type="PANTHER" id="PTHR45947:SF3">
    <property type="entry name" value="SULFOQUINOVOSYL TRANSFERASE SQD2"/>
    <property type="match status" value="1"/>
</dbReference>
<keyword evidence="3" id="KW-0808">Transferase</keyword>
<evidence type="ECO:0000313" key="3">
    <source>
        <dbReference type="EMBL" id="GGJ44215.1"/>
    </source>
</evidence>
<dbReference type="Proteomes" id="UP000661507">
    <property type="component" value="Unassembled WGS sequence"/>
</dbReference>
<dbReference type="Gene3D" id="3.40.50.2000">
    <property type="entry name" value="Glycogen Phosphorylase B"/>
    <property type="match status" value="2"/>
</dbReference>
<reference evidence="3" key="2">
    <citation type="submission" date="2020-09" db="EMBL/GenBank/DDBJ databases">
        <authorList>
            <person name="Sun Q."/>
            <person name="Zhou Y."/>
        </authorList>
    </citation>
    <scope>NUCLEOTIDE SEQUENCE</scope>
    <source>
        <strain evidence="3">CGMCC 1.3617</strain>
    </source>
</reference>
<proteinExistence type="predicted"/>
<evidence type="ECO:0000313" key="4">
    <source>
        <dbReference type="Proteomes" id="UP000661507"/>
    </source>
</evidence>
<dbReference type="InterPro" id="IPR028098">
    <property type="entry name" value="Glyco_trans_4-like_N"/>
</dbReference>
<dbReference type="EMBL" id="BMKW01000032">
    <property type="protein sequence ID" value="GGJ44215.1"/>
    <property type="molecule type" value="Genomic_DNA"/>
</dbReference>
<evidence type="ECO:0000259" key="2">
    <source>
        <dbReference type="Pfam" id="PF13439"/>
    </source>
</evidence>
<reference evidence="3" key="1">
    <citation type="journal article" date="2014" name="Int. J. Syst. Evol. Microbiol.">
        <title>Complete genome sequence of Corynebacterium casei LMG S-19264T (=DSM 44701T), isolated from a smear-ripened cheese.</title>
        <authorList>
            <consortium name="US DOE Joint Genome Institute (JGI-PGF)"/>
            <person name="Walter F."/>
            <person name="Albersmeier A."/>
            <person name="Kalinowski J."/>
            <person name="Ruckert C."/>
        </authorList>
    </citation>
    <scope>NUCLEOTIDE SEQUENCE</scope>
    <source>
        <strain evidence="3">CGMCC 1.3617</strain>
    </source>
</reference>
<dbReference type="Pfam" id="PF13439">
    <property type="entry name" value="Glyco_transf_4"/>
    <property type="match status" value="1"/>
</dbReference>
<keyword evidence="4" id="KW-1185">Reference proteome</keyword>
<dbReference type="GO" id="GO:0016757">
    <property type="term" value="F:glycosyltransferase activity"/>
    <property type="evidence" value="ECO:0007669"/>
    <property type="project" value="InterPro"/>
</dbReference>
<protein>
    <submittedName>
        <fullName evidence="3">Glycosyl transferase family 1</fullName>
    </submittedName>
</protein>